<reference evidence="3" key="2">
    <citation type="submission" date="2025-08" db="UniProtKB">
        <authorList>
            <consortium name="Ensembl"/>
        </authorList>
    </citation>
    <scope>IDENTIFICATION</scope>
    <source>
        <strain evidence="3">broiler</strain>
    </source>
</reference>
<dbReference type="GO" id="GO:0051082">
    <property type="term" value="F:unfolded protein binding"/>
    <property type="evidence" value="ECO:0007669"/>
    <property type="project" value="InterPro"/>
</dbReference>
<dbReference type="PROSITE" id="PS50076">
    <property type="entry name" value="DNAJ_2"/>
    <property type="match status" value="1"/>
</dbReference>
<dbReference type="CDD" id="cd06257">
    <property type="entry name" value="DnaJ"/>
    <property type="match status" value="1"/>
</dbReference>
<dbReference type="GO" id="GO:0006457">
    <property type="term" value="P:protein folding"/>
    <property type="evidence" value="ECO:0007669"/>
    <property type="project" value="InterPro"/>
</dbReference>
<dbReference type="OrthoDB" id="550424at2759"/>
<evidence type="ECO:0000313" key="3">
    <source>
        <dbReference type="Ensembl" id="ENSGALP00010003596.1"/>
    </source>
</evidence>
<evidence type="ECO:0000256" key="1">
    <source>
        <dbReference type="ARBA" id="ARBA00023186"/>
    </source>
</evidence>
<dbReference type="InterPro" id="IPR008971">
    <property type="entry name" value="HSP40/DnaJ_pept-bd"/>
</dbReference>
<dbReference type="SMART" id="SM00271">
    <property type="entry name" value="DnaJ"/>
    <property type="match status" value="1"/>
</dbReference>
<proteinExistence type="predicted"/>
<gene>
    <name evidence="3" type="primary">DNAJB13</name>
</gene>
<organism evidence="3 4">
    <name type="scientific">Gallus gallus</name>
    <name type="common">Chicken</name>
    <dbReference type="NCBI Taxonomy" id="9031"/>
    <lineage>
        <taxon>Eukaryota</taxon>
        <taxon>Metazoa</taxon>
        <taxon>Chordata</taxon>
        <taxon>Craniata</taxon>
        <taxon>Vertebrata</taxon>
        <taxon>Euteleostomi</taxon>
        <taxon>Archelosauria</taxon>
        <taxon>Archosauria</taxon>
        <taxon>Dinosauria</taxon>
        <taxon>Saurischia</taxon>
        <taxon>Theropoda</taxon>
        <taxon>Coelurosauria</taxon>
        <taxon>Aves</taxon>
        <taxon>Neognathae</taxon>
        <taxon>Galloanserae</taxon>
        <taxon>Galliformes</taxon>
        <taxon>Phasianidae</taxon>
        <taxon>Phasianinae</taxon>
        <taxon>Gallus</taxon>
    </lineage>
</organism>
<dbReference type="FunFam" id="1.10.287.110:FF:000033">
    <property type="entry name" value="dnaJ homolog subfamily B member 13"/>
    <property type="match status" value="1"/>
</dbReference>
<dbReference type="Pfam" id="PF00226">
    <property type="entry name" value="DnaJ"/>
    <property type="match status" value="1"/>
</dbReference>
<dbReference type="PROSITE" id="PS00636">
    <property type="entry name" value="DNAJ_1"/>
    <property type="match status" value="1"/>
</dbReference>
<keyword evidence="1" id="KW-0143">Chaperone</keyword>
<evidence type="ECO:0000313" key="4">
    <source>
        <dbReference type="Proteomes" id="UP000000539"/>
    </source>
</evidence>
<dbReference type="Gene3D" id="1.10.287.110">
    <property type="entry name" value="DnaJ domain"/>
    <property type="match status" value="1"/>
</dbReference>
<dbReference type="PANTHER" id="PTHR24078">
    <property type="entry name" value="DNAJ HOMOLOG SUBFAMILY C MEMBER"/>
    <property type="match status" value="1"/>
</dbReference>
<dbReference type="InterPro" id="IPR018253">
    <property type="entry name" value="DnaJ_domain_CS"/>
</dbReference>
<sequence>MGQDYYAVLELGRNATDADIKKAYRLLALENHPQKCKEPLAQERFRLLAEAYDVLSDPVRRGIYDRFGEEGLKGGIPVGSDGEDAWTAGYVFHNNPDKVFKEFFGGHNPFAEFFTKDGLEVTLPFGGLHGRGVMKQDPPMVWDLHVSLEDLFFGCTKKMKISHRVMNEDGQTSTIRDKILIIDVQPGWKQGTRVTFEKEGDQVSYFCHVPAVGAQDCCSATAPVGTPGCAVPLALTQGSDTFLWAVAALLCSESERKERSPFCLHLGVKIMERGAVLSALAFAELTLVSFGLTGDFDKTHCWLFCPK</sequence>
<dbReference type="AlphaFoldDB" id="A0A8V0XAB6"/>
<dbReference type="SUPFAM" id="SSF49493">
    <property type="entry name" value="HSP40/DnaJ peptide-binding domain"/>
    <property type="match status" value="1"/>
</dbReference>
<feature type="domain" description="J" evidence="2">
    <location>
        <begin position="4"/>
        <end position="68"/>
    </location>
</feature>
<protein>
    <submittedName>
        <fullName evidence="3">DnaJ heat shock protein family (Hsp40) member B13</fullName>
    </submittedName>
</protein>
<reference evidence="3" key="3">
    <citation type="submission" date="2025-09" db="UniProtKB">
        <authorList>
            <consortium name="Ensembl"/>
        </authorList>
    </citation>
    <scope>IDENTIFICATION</scope>
    <source>
        <strain evidence="3">broiler</strain>
    </source>
</reference>
<dbReference type="SUPFAM" id="SSF46565">
    <property type="entry name" value="Chaperone J-domain"/>
    <property type="match status" value="1"/>
</dbReference>
<dbReference type="InterPro" id="IPR036869">
    <property type="entry name" value="J_dom_sf"/>
</dbReference>
<name>A0A8V0XAB6_CHICK</name>
<dbReference type="InterPro" id="IPR051339">
    <property type="entry name" value="DnaJ_subfamily_B"/>
</dbReference>
<dbReference type="PANTHER" id="PTHR24078:SF519">
    <property type="entry name" value="DNAJ HOMOLOG SUBFAMILY B MEMBER 13"/>
    <property type="match status" value="1"/>
</dbReference>
<dbReference type="InterPro" id="IPR002939">
    <property type="entry name" value="DnaJ_C"/>
</dbReference>
<evidence type="ECO:0000259" key="2">
    <source>
        <dbReference type="PROSITE" id="PS50076"/>
    </source>
</evidence>
<keyword evidence="4" id="KW-1185">Reference proteome</keyword>
<dbReference type="Ensembl" id="ENSGALT00010005791.1">
    <property type="protein sequence ID" value="ENSGALP00010003596.1"/>
    <property type="gene ID" value="ENSGALG00010002523.1"/>
</dbReference>
<reference evidence="3" key="1">
    <citation type="submission" date="2020-11" db="EMBL/GenBank/DDBJ databases">
        <title>Gallus gallus (Chicken) genome, bGalGal1, GRCg7b, maternal haplotype autosomes + Z &amp; W.</title>
        <authorList>
            <person name="Warren W."/>
            <person name="Formenti G."/>
            <person name="Fedrigo O."/>
            <person name="Haase B."/>
            <person name="Mountcastle J."/>
            <person name="Balacco J."/>
            <person name="Tracey A."/>
            <person name="Schneider V."/>
            <person name="Okimoto R."/>
            <person name="Cheng H."/>
            <person name="Hawken R."/>
            <person name="Howe K."/>
            <person name="Jarvis E.D."/>
        </authorList>
    </citation>
    <scope>NUCLEOTIDE SEQUENCE [LARGE SCALE GENOMIC DNA]</scope>
    <source>
        <strain evidence="3">Broiler</strain>
    </source>
</reference>
<dbReference type="PRINTS" id="PR00625">
    <property type="entry name" value="JDOMAIN"/>
</dbReference>
<dbReference type="Proteomes" id="UP000000539">
    <property type="component" value="Chromosome 1"/>
</dbReference>
<dbReference type="Pfam" id="PF01556">
    <property type="entry name" value="DnaJ_C"/>
    <property type="match status" value="1"/>
</dbReference>
<dbReference type="GeneTree" id="ENSGT00940000158090"/>
<dbReference type="FunFam" id="2.60.260.20:FF:000002">
    <property type="entry name" value="Dnaj homolog subfamily b member"/>
    <property type="match status" value="1"/>
</dbReference>
<accession>A0A8V0XAB6</accession>
<dbReference type="Gene3D" id="2.60.260.20">
    <property type="entry name" value="Urease metallochaperone UreE, N-terminal domain"/>
    <property type="match status" value="1"/>
</dbReference>
<dbReference type="InterPro" id="IPR001623">
    <property type="entry name" value="DnaJ_domain"/>
</dbReference>